<sequence length="117" mass="13036">MPYHSDRDDPSVDINMVRLLLEYGGSPNQRVHLNDGRTVWALFLLSMWETINYGEGPPGLTRAWYAACELLVQHGADFGCWLEPHPSTRQRSNEACPSAELEGLVVPRLPATTALST</sequence>
<comment type="caution">
    <text evidence="1">The sequence shown here is derived from an EMBL/GenBank/DDBJ whole genome shotgun (WGS) entry which is preliminary data.</text>
</comment>
<evidence type="ECO:0000313" key="1">
    <source>
        <dbReference type="EMBL" id="KAI4860420.1"/>
    </source>
</evidence>
<gene>
    <name evidence="1" type="ORF">F4820DRAFT_436943</name>
</gene>
<keyword evidence="2" id="KW-1185">Reference proteome</keyword>
<proteinExistence type="predicted"/>
<evidence type="ECO:0000313" key="2">
    <source>
        <dbReference type="Proteomes" id="UP001497700"/>
    </source>
</evidence>
<reference evidence="1 2" key="1">
    <citation type="journal article" date="2022" name="New Phytol.">
        <title>Ecological generalism drives hyperdiversity of secondary metabolite gene clusters in xylarialean endophytes.</title>
        <authorList>
            <person name="Franco M.E.E."/>
            <person name="Wisecaver J.H."/>
            <person name="Arnold A.E."/>
            <person name="Ju Y.M."/>
            <person name="Slot J.C."/>
            <person name="Ahrendt S."/>
            <person name="Moore L.P."/>
            <person name="Eastman K.E."/>
            <person name="Scott K."/>
            <person name="Konkel Z."/>
            <person name="Mondo S.J."/>
            <person name="Kuo A."/>
            <person name="Hayes R.D."/>
            <person name="Haridas S."/>
            <person name="Andreopoulos B."/>
            <person name="Riley R."/>
            <person name="LaButti K."/>
            <person name="Pangilinan J."/>
            <person name="Lipzen A."/>
            <person name="Amirebrahimi M."/>
            <person name="Yan J."/>
            <person name="Adam C."/>
            <person name="Keymanesh K."/>
            <person name="Ng V."/>
            <person name="Louie K."/>
            <person name="Northen T."/>
            <person name="Drula E."/>
            <person name="Henrissat B."/>
            <person name="Hsieh H.M."/>
            <person name="Youens-Clark K."/>
            <person name="Lutzoni F."/>
            <person name="Miadlikowska J."/>
            <person name="Eastwood D.C."/>
            <person name="Hamelin R.C."/>
            <person name="Grigoriev I.V."/>
            <person name="U'Ren J.M."/>
        </authorList>
    </citation>
    <scope>NUCLEOTIDE SEQUENCE [LARGE SCALE GENOMIC DNA]</scope>
    <source>
        <strain evidence="1 2">CBS 119005</strain>
    </source>
</reference>
<dbReference type="EMBL" id="MU393587">
    <property type="protein sequence ID" value="KAI4860420.1"/>
    <property type="molecule type" value="Genomic_DNA"/>
</dbReference>
<name>A0ACB9YNN2_9PEZI</name>
<protein>
    <submittedName>
        <fullName evidence="1">Uncharacterized protein</fullName>
    </submittedName>
</protein>
<accession>A0ACB9YNN2</accession>
<dbReference type="Proteomes" id="UP001497700">
    <property type="component" value="Unassembled WGS sequence"/>
</dbReference>
<organism evidence="1 2">
    <name type="scientific">Hypoxylon rubiginosum</name>
    <dbReference type="NCBI Taxonomy" id="110542"/>
    <lineage>
        <taxon>Eukaryota</taxon>
        <taxon>Fungi</taxon>
        <taxon>Dikarya</taxon>
        <taxon>Ascomycota</taxon>
        <taxon>Pezizomycotina</taxon>
        <taxon>Sordariomycetes</taxon>
        <taxon>Xylariomycetidae</taxon>
        <taxon>Xylariales</taxon>
        <taxon>Hypoxylaceae</taxon>
        <taxon>Hypoxylon</taxon>
    </lineage>
</organism>